<proteinExistence type="predicted"/>
<dbReference type="InterPro" id="IPR050328">
    <property type="entry name" value="Dev_Immune_Receptor"/>
</dbReference>
<reference evidence="4" key="2">
    <citation type="submission" date="2015-06" db="UniProtKB">
        <authorList>
            <consortium name="EnsemblMetazoa"/>
        </authorList>
    </citation>
    <scope>IDENTIFICATION</scope>
</reference>
<dbReference type="EnsemblMetazoa" id="MESCA004435-RA">
    <property type="protein sequence ID" value="MESCA004435-PA"/>
    <property type="gene ID" value="MESCA004435"/>
</dbReference>
<evidence type="ECO:0000256" key="2">
    <source>
        <dbReference type="ARBA" id="ARBA00022729"/>
    </source>
</evidence>
<dbReference type="SUPFAM" id="SSF52047">
    <property type="entry name" value="RNI-like"/>
    <property type="match status" value="1"/>
</dbReference>
<dbReference type="InterPro" id="IPR001611">
    <property type="entry name" value="Leu-rich_rpt"/>
</dbReference>
<reference evidence="5" key="1">
    <citation type="submission" date="2013-02" db="EMBL/GenBank/DDBJ databases">
        <authorList>
            <person name="Hughes D."/>
        </authorList>
    </citation>
    <scope>NUCLEOTIDE SEQUENCE</scope>
    <source>
        <strain>Durham</strain>
        <strain evidence="5">NC isolate 2 -- Noor lab</strain>
    </source>
</reference>
<keyword evidence="2" id="KW-0732">Signal</keyword>
<dbReference type="EMBL" id="CAQQ02074890">
    <property type="status" value="NOT_ANNOTATED_CDS"/>
    <property type="molecule type" value="Genomic_DNA"/>
</dbReference>
<sequence>MDKEQIYCGFFHKKLLFATEFNIDFSDLAQSNVSSITLSLPFDNNDENKISEVNNLLVNLTNIKTLKIDQYIEDTYLFNGLDNLENLSWLHIANDSSDYSFVALPKLRNLEIKRLKYKISDRKIIENINIKQIPNLKRLKFFNTYFNKISLDTNNIDHLDLSGNEISSLPEIIFQNKNILKYLNMSFNNIKSIEELISEGFLELKTLDLNNNHIKNVPKIILPKLRYLDLSYNFIEFLANDTFQNGNLSILKINDNFIKKYPTTFFNSMSFLKKLYLSINIQDIKTNNFADCKYLKTLFIDIKITNFNRSKIFLESFLQNCQSIEELHIKVSNAINRRMLLINDLYLKNLQYLKLQILTSTTT</sequence>
<keyword evidence="3" id="KW-0677">Repeat</keyword>
<keyword evidence="5" id="KW-1185">Reference proteome</keyword>
<dbReference type="SMART" id="SM00369">
    <property type="entry name" value="LRR_TYP"/>
    <property type="match status" value="4"/>
</dbReference>
<evidence type="ECO:0000313" key="4">
    <source>
        <dbReference type="EnsemblMetazoa" id="MESCA004435-PA"/>
    </source>
</evidence>
<evidence type="ECO:0000313" key="5">
    <source>
        <dbReference type="Proteomes" id="UP000015102"/>
    </source>
</evidence>
<dbReference type="PANTHER" id="PTHR24373:SF275">
    <property type="entry name" value="TIR DOMAIN-CONTAINING PROTEIN"/>
    <property type="match status" value="1"/>
</dbReference>
<name>T1GLM5_MEGSC</name>
<dbReference type="STRING" id="36166.T1GLM5"/>
<dbReference type="HOGENOM" id="CLU_763512_0_0_1"/>
<organism evidence="4 5">
    <name type="scientific">Megaselia scalaris</name>
    <name type="common">Humpbacked fly</name>
    <name type="synonym">Phora scalaris</name>
    <dbReference type="NCBI Taxonomy" id="36166"/>
    <lineage>
        <taxon>Eukaryota</taxon>
        <taxon>Metazoa</taxon>
        <taxon>Ecdysozoa</taxon>
        <taxon>Arthropoda</taxon>
        <taxon>Hexapoda</taxon>
        <taxon>Insecta</taxon>
        <taxon>Pterygota</taxon>
        <taxon>Neoptera</taxon>
        <taxon>Endopterygota</taxon>
        <taxon>Diptera</taxon>
        <taxon>Brachycera</taxon>
        <taxon>Muscomorpha</taxon>
        <taxon>Platypezoidea</taxon>
        <taxon>Phoridae</taxon>
        <taxon>Megaseliini</taxon>
        <taxon>Megaselia</taxon>
    </lineage>
</organism>
<dbReference type="OMA" id="WLHIAND"/>
<dbReference type="Pfam" id="PF00560">
    <property type="entry name" value="LRR_1"/>
    <property type="match status" value="1"/>
</dbReference>
<dbReference type="Pfam" id="PF13855">
    <property type="entry name" value="LRR_8"/>
    <property type="match status" value="1"/>
</dbReference>
<dbReference type="Gene3D" id="3.80.10.10">
    <property type="entry name" value="Ribonuclease Inhibitor"/>
    <property type="match status" value="2"/>
</dbReference>
<evidence type="ECO:0000256" key="1">
    <source>
        <dbReference type="ARBA" id="ARBA00022614"/>
    </source>
</evidence>
<dbReference type="InterPro" id="IPR032675">
    <property type="entry name" value="LRR_dom_sf"/>
</dbReference>
<dbReference type="Proteomes" id="UP000015102">
    <property type="component" value="Unassembled WGS sequence"/>
</dbReference>
<dbReference type="AlphaFoldDB" id="T1GLM5"/>
<accession>T1GLM5</accession>
<dbReference type="PANTHER" id="PTHR24373">
    <property type="entry name" value="SLIT RELATED LEUCINE-RICH REPEAT NEURONAL PROTEIN"/>
    <property type="match status" value="1"/>
</dbReference>
<evidence type="ECO:0008006" key="6">
    <source>
        <dbReference type="Google" id="ProtNLM"/>
    </source>
</evidence>
<dbReference type="InterPro" id="IPR003591">
    <property type="entry name" value="Leu-rich_rpt_typical-subtyp"/>
</dbReference>
<keyword evidence="1" id="KW-0433">Leucine-rich repeat</keyword>
<evidence type="ECO:0000256" key="3">
    <source>
        <dbReference type="ARBA" id="ARBA00022737"/>
    </source>
</evidence>
<protein>
    <recommendedName>
        <fullName evidence="6">Chaoptin</fullName>
    </recommendedName>
</protein>
<dbReference type="PROSITE" id="PS51450">
    <property type="entry name" value="LRR"/>
    <property type="match status" value="4"/>
</dbReference>